<accession>A0AC34QCF2</accession>
<proteinExistence type="predicted"/>
<evidence type="ECO:0000313" key="1">
    <source>
        <dbReference type="Proteomes" id="UP000887576"/>
    </source>
</evidence>
<evidence type="ECO:0000313" key="2">
    <source>
        <dbReference type="WBParaSite" id="JU765_v2.g15167.t1"/>
    </source>
</evidence>
<reference evidence="2" key="1">
    <citation type="submission" date="2022-11" db="UniProtKB">
        <authorList>
            <consortium name="WormBaseParasite"/>
        </authorList>
    </citation>
    <scope>IDENTIFICATION</scope>
</reference>
<sequence length="321" mass="36490">MIMKLVIVFLATILVINQIDAFSNLPNDYAEFLKYLDEYGIKYDTEEEQKLRFSIFKDNLKEIDILNKKHAPHTTFGINQFTVLTYEEFAKFYLMPKKYVNRTGKPYKLQSGKVPQQLDWRTKNVVSHIKNQGQCGSCWTFAVTAALESHLAIKTQKHQLFSEQQLLDCVTNNYGCTGGYLDTAYQYIGWYGQVSEGAYPYTAKQGSCNIPNGERQKIQGYYDIVGGEDNLAAFIAEKGPASFSIMCPKEMMHYKSGIFSVPNCKGTMVGWHAMAIVGYTDQYWIIKNSWSEKWGENGYVRFKRGMDLCELGDGAGGPILV</sequence>
<name>A0AC34QCF2_9BILA</name>
<dbReference type="WBParaSite" id="JU765_v2.g15167.t1">
    <property type="protein sequence ID" value="JU765_v2.g15167.t1"/>
    <property type="gene ID" value="JU765_v2.g15167"/>
</dbReference>
<protein>
    <submittedName>
        <fullName evidence="2">Uncharacterized protein</fullName>
    </submittedName>
</protein>
<dbReference type="Proteomes" id="UP000887576">
    <property type="component" value="Unplaced"/>
</dbReference>
<organism evidence="1 2">
    <name type="scientific">Panagrolaimus sp. JU765</name>
    <dbReference type="NCBI Taxonomy" id="591449"/>
    <lineage>
        <taxon>Eukaryota</taxon>
        <taxon>Metazoa</taxon>
        <taxon>Ecdysozoa</taxon>
        <taxon>Nematoda</taxon>
        <taxon>Chromadorea</taxon>
        <taxon>Rhabditida</taxon>
        <taxon>Tylenchina</taxon>
        <taxon>Panagrolaimomorpha</taxon>
        <taxon>Panagrolaimoidea</taxon>
        <taxon>Panagrolaimidae</taxon>
        <taxon>Panagrolaimus</taxon>
    </lineage>
</organism>